<evidence type="ECO:0000256" key="4">
    <source>
        <dbReference type="ARBA" id="ARBA00023136"/>
    </source>
</evidence>
<feature type="transmembrane region" description="Helical" evidence="5">
    <location>
        <begin position="24"/>
        <end position="47"/>
    </location>
</feature>
<dbReference type="Pfam" id="PF01061">
    <property type="entry name" value="ABC2_membrane"/>
    <property type="match status" value="1"/>
</dbReference>
<feature type="transmembrane region" description="Helical" evidence="5">
    <location>
        <begin position="170"/>
        <end position="192"/>
    </location>
</feature>
<evidence type="ECO:0000256" key="5">
    <source>
        <dbReference type="RuleBase" id="RU361157"/>
    </source>
</evidence>
<keyword evidence="3 5" id="KW-1133">Transmembrane helix</keyword>
<comment type="caution">
    <text evidence="7">The sequence shown here is derived from an EMBL/GenBank/DDBJ whole genome shotgun (WGS) entry which is preliminary data.</text>
</comment>
<feature type="transmembrane region" description="Helical" evidence="5">
    <location>
        <begin position="225"/>
        <end position="244"/>
    </location>
</feature>
<dbReference type="PROSITE" id="PS51012">
    <property type="entry name" value="ABC_TM2"/>
    <property type="match status" value="1"/>
</dbReference>
<keyword evidence="5" id="KW-0813">Transport</keyword>
<protein>
    <recommendedName>
        <fullName evidence="5">Transport permease protein</fullName>
    </recommendedName>
</protein>
<keyword evidence="4 5" id="KW-0472">Membrane</keyword>
<keyword evidence="8" id="KW-1185">Reference proteome</keyword>
<comment type="subcellular location">
    <subcellularLocation>
        <location evidence="5">Cell membrane</location>
        <topology evidence="5">Multi-pass membrane protein</topology>
    </subcellularLocation>
    <subcellularLocation>
        <location evidence="1">Membrane</location>
        <topology evidence="1">Multi-pass membrane protein</topology>
    </subcellularLocation>
</comment>
<gene>
    <name evidence="7" type="ORF">H9655_09650</name>
</gene>
<dbReference type="InterPro" id="IPR047817">
    <property type="entry name" value="ABC2_TM_bact-type"/>
</dbReference>
<feature type="transmembrane region" description="Helical" evidence="5">
    <location>
        <begin position="137"/>
        <end position="158"/>
    </location>
</feature>
<feature type="transmembrane region" description="Helical" evidence="5">
    <location>
        <begin position="59"/>
        <end position="82"/>
    </location>
</feature>
<evidence type="ECO:0000256" key="1">
    <source>
        <dbReference type="ARBA" id="ARBA00004141"/>
    </source>
</evidence>
<accession>A0ABR8QP47</accession>
<dbReference type="RefSeq" id="WP_191813367.1">
    <property type="nucleotide sequence ID" value="NZ_JACSQT010000003.1"/>
</dbReference>
<evidence type="ECO:0000256" key="2">
    <source>
        <dbReference type="ARBA" id="ARBA00022692"/>
    </source>
</evidence>
<dbReference type="PANTHER" id="PTHR43229:SF3">
    <property type="entry name" value="ABC-TYPE MULTIDRUG TRANSPORT SYSTEM, PERMEASE COMPONENT"/>
    <property type="match status" value="1"/>
</dbReference>
<name>A0ABR8QP47_9BACI</name>
<evidence type="ECO:0000259" key="6">
    <source>
        <dbReference type="PROSITE" id="PS51012"/>
    </source>
</evidence>
<evidence type="ECO:0000313" key="8">
    <source>
        <dbReference type="Proteomes" id="UP000657931"/>
    </source>
</evidence>
<dbReference type="PIRSF" id="PIRSF006648">
    <property type="entry name" value="DrrB"/>
    <property type="match status" value="1"/>
</dbReference>
<sequence>MSSQNVVKNLMISGLKEIIREPKILFFTLFFPLFFLVLFYSMSSIMGPSVESGLSFIEYLFPGILIFALISIGFLGTSEPIIEMREKGILKTFRTTPLKESTFVISQIMVRLILAAVQILIFVIVGVFLDVLNVSNIIPFLLISLLGMCFILILGFLMGGLFNNTELASGVLSVGMMPLIMLSGAMLPLYILPDIFETISYFIPFTYLTDIYHQILFDFDGKLPILGNISIILGLSIVFYLITIKTFKWL</sequence>
<proteinExistence type="inferred from homology"/>
<dbReference type="InterPro" id="IPR013525">
    <property type="entry name" value="ABC2_TM"/>
</dbReference>
<dbReference type="InterPro" id="IPR000412">
    <property type="entry name" value="ABC_2_transport"/>
</dbReference>
<dbReference type="EMBL" id="JACSQT010000003">
    <property type="protein sequence ID" value="MBD7937295.1"/>
    <property type="molecule type" value="Genomic_DNA"/>
</dbReference>
<feature type="domain" description="ABC transmembrane type-2" evidence="6">
    <location>
        <begin position="23"/>
        <end position="250"/>
    </location>
</feature>
<evidence type="ECO:0000256" key="3">
    <source>
        <dbReference type="ARBA" id="ARBA00022989"/>
    </source>
</evidence>
<keyword evidence="5" id="KW-1003">Cell membrane</keyword>
<organism evidence="7 8">
    <name type="scientific">Cytobacillus stercorigallinarum</name>
    <dbReference type="NCBI Taxonomy" id="2762240"/>
    <lineage>
        <taxon>Bacteria</taxon>
        <taxon>Bacillati</taxon>
        <taxon>Bacillota</taxon>
        <taxon>Bacilli</taxon>
        <taxon>Bacillales</taxon>
        <taxon>Bacillaceae</taxon>
        <taxon>Cytobacillus</taxon>
    </lineage>
</organism>
<feature type="transmembrane region" description="Helical" evidence="5">
    <location>
        <begin position="103"/>
        <end position="125"/>
    </location>
</feature>
<dbReference type="Proteomes" id="UP000657931">
    <property type="component" value="Unassembled WGS sequence"/>
</dbReference>
<keyword evidence="2 5" id="KW-0812">Transmembrane</keyword>
<comment type="similarity">
    <text evidence="5">Belongs to the ABC-2 integral membrane protein family.</text>
</comment>
<dbReference type="InterPro" id="IPR051784">
    <property type="entry name" value="Nod_factor_ABC_transporter"/>
</dbReference>
<dbReference type="PANTHER" id="PTHR43229">
    <property type="entry name" value="NODULATION PROTEIN J"/>
    <property type="match status" value="1"/>
</dbReference>
<evidence type="ECO:0000313" key="7">
    <source>
        <dbReference type="EMBL" id="MBD7937295.1"/>
    </source>
</evidence>
<reference evidence="7 8" key="1">
    <citation type="submission" date="2020-08" db="EMBL/GenBank/DDBJ databases">
        <title>A Genomic Blueprint of the Chicken Gut Microbiome.</title>
        <authorList>
            <person name="Gilroy R."/>
            <person name="Ravi A."/>
            <person name="Getino M."/>
            <person name="Pursley I."/>
            <person name="Horton D.L."/>
            <person name="Alikhan N.-F."/>
            <person name="Baker D."/>
            <person name="Gharbi K."/>
            <person name="Hall N."/>
            <person name="Watson M."/>
            <person name="Adriaenssens E.M."/>
            <person name="Foster-Nyarko E."/>
            <person name="Jarju S."/>
            <person name="Secka A."/>
            <person name="Antonio M."/>
            <person name="Oren A."/>
            <person name="Chaudhuri R."/>
            <person name="La Ragione R.M."/>
            <person name="Hildebrand F."/>
            <person name="Pallen M.J."/>
        </authorList>
    </citation>
    <scope>NUCLEOTIDE SEQUENCE [LARGE SCALE GENOMIC DNA]</scope>
    <source>
        <strain evidence="7 8">Sa5YUA1</strain>
    </source>
</reference>